<evidence type="ECO:0000256" key="3">
    <source>
        <dbReference type="ARBA" id="ARBA00022475"/>
    </source>
</evidence>
<keyword evidence="6 7" id="KW-0472">Membrane</keyword>
<gene>
    <name evidence="9" type="ORF">BXT89_07590</name>
</gene>
<reference evidence="9 10" key="1">
    <citation type="submission" date="2017-01" db="EMBL/GenBank/DDBJ databases">
        <title>Draft genome sequence of Pseudomonas pachastrellae type strain CCUG 46540T from a deep sea.</title>
        <authorList>
            <person name="Gomila M."/>
            <person name="Mulet M."/>
            <person name="Lalucat J."/>
            <person name="Garcia-Valdes E."/>
        </authorList>
    </citation>
    <scope>NUCLEOTIDE SEQUENCE [LARGE SCALE GENOMIC DNA]</scope>
    <source>
        <strain evidence="9 10">CCUG 46540</strain>
    </source>
</reference>
<evidence type="ECO:0000256" key="7">
    <source>
        <dbReference type="SAM" id="Phobius"/>
    </source>
</evidence>
<dbReference type="CDD" id="cd17321">
    <property type="entry name" value="MFS_MMR_MDR_like"/>
    <property type="match status" value="1"/>
</dbReference>
<feature type="transmembrane region" description="Helical" evidence="7">
    <location>
        <begin position="113"/>
        <end position="134"/>
    </location>
</feature>
<evidence type="ECO:0000256" key="5">
    <source>
        <dbReference type="ARBA" id="ARBA00022989"/>
    </source>
</evidence>
<dbReference type="EMBL" id="MUBC01000013">
    <property type="protein sequence ID" value="ONM44440.1"/>
    <property type="molecule type" value="Genomic_DNA"/>
</dbReference>
<feature type="transmembrane region" description="Helical" evidence="7">
    <location>
        <begin position="208"/>
        <end position="228"/>
    </location>
</feature>
<dbReference type="OrthoDB" id="9807274at2"/>
<evidence type="ECO:0000256" key="1">
    <source>
        <dbReference type="ARBA" id="ARBA00004651"/>
    </source>
</evidence>
<dbReference type="GO" id="GO:0005886">
    <property type="term" value="C:plasma membrane"/>
    <property type="evidence" value="ECO:0007669"/>
    <property type="project" value="UniProtKB-SubCell"/>
</dbReference>
<feature type="domain" description="Major facilitator superfamily (MFS) profile" evidence="8">
    <location>
        <begin position="22"/>
        <end position="509"/>
    </location>
</feature>
<feature type="transmembrane region" description="Helical" evidence="7">
    <location>
        <begin position="20"/>
        <end position="43"/>
    </location>
</feature>
<feature type="transmembrane region" description="Helical" evidence="7">
    <location>
        <begin position="58"/>
        <end position="76"/>
    </location>
</feature>
<feature type="transmembrane region" description="Helical" evidence="7">
    <location>
        <begin position="146"/>
        <end position="166"/>
    </location>
</feature>
<feature type="transmembrane region" description="Helical" evidence="7">
    <location>
        <begin position="485"/>
        <end position="505"/>
    </location>
</feature>
<dbReference type="InterPro" id="IPR036259">
    <property type="entry name" value="MFS_trans_sf"/>
</dbReference>
<dbReference type="AlphaFoldDB" id="A0A1S8DIL4"/>
<keyword evidence="2" id="KW-0813">Transport</keyword>
<keyword evidence="5 7" id="KW-1133">Transmembrane helix</keyword>
<comment type="caution">
    <text evidence="9">The sequence shown here is derived from an EMBL/GenBank/DDBJ whole genome shotgun (WGS) entry which is preliminary data.</text>
</comment>
<feature type="transmembrane region" description="Helical" evidence="7">
    <location>
        <begin position="412"/>
        <end position="429"/>
    </location>
</feature>
<accession>A0A1S8DIL4</accession>
<keyword evidence="10" id="KW-1185">Reference proteome</keyword>
<feature type="transmembrane region" description="Helical" evidence="7">
    <location>
        <begin position="365"/>
        <end position="391"/>
    </location>
</feature>
<comment type="subcellular location">
    <subcellularLocation>
        <location evidence="1">Cell membrane</location>
        <topology evidence="1">Multi-pass membrane protein</topology>
    </subcellularLocation>
</comment>
<dbReference type="InterPro" id="IPR020846">
    <property type="entry name" value="MFS_dom"/>
</dbReference>
<dbReference type="RefSeq" id="WP_083726310.1">
    <property type="nucleotide sequence ID" value="NZ_FOUD01000021.1"/>
</dbReference>
<proteinExistence type="predicted"/>
<evidence type="ECO:0000259" key="8">
    <source>
        <dbReference type="PROSITE" id="PS50850"/>
    </source>
</evidence>
<dbReference type="PROSITE" id="PS50850">
    <property type="entry name" value="MFS"/>
    <property type="match status" value="1"/>
</dbReference>
<dbReference type="STRING" id="254161.SAMN05216256_12148"/>
<feature type="transmembrane region" description="Helical" evidence="7">
    <location>
        <begin position="275"/>
        <end position="296"/>
    </location>
</feature>
<dbReference type="InterPro" id="IPR011701">
    <property type="entry name" value="MFS"/>
</dbReference>
<keyword evidence="3" id="KW-1003">Cell membrane</keyword>
<dbReference type="Pfam" id="PF07690">
    <property type="entry name" value="MFS_1"/>
    <property type="match status" value="1"/>
</dbReference>
<evidence type="ECO:0000313" key="9">
    <source>
        <dbReference type="EMBL" id="ONM44440.1"/>
    </source>
</evidence>
<evidence type="ECO:0000256" key="2">
    <source>
        <dbReference type="ARBA" id="ARBA00022448"/>
    </source>
</evidence>
<dbReference type="Gene3D" id="1.20.1250.20">
    <property type="entry name" value="MFS general substrate transporter like domains"/>
    <property type="match status" value="1"/>
</dbReference>
<dbReference type="SUPFAM" id="SSF103473">
    <property type="entry name" value="MFS general substrate transporter"/>
    <property type="match status" value="1"/>
</dbReference>
<evidence type="ECO:0000256" key="4">
    <source>
        <dbReference type="ARBA" id="ARBA00022692"/>
    </source>
</evidence>
<protein>
    <submittedName>
        <fullName evidence="9">MFS transporter</fullName>
    </submittedName>
</protein>
<dbReference type="Gene3D" id="1.20.1720.10">
    <property type="entry name" value="Multidrug resistance protein D"/>
    <property type="match status" value="1"/>
</dbReference>
<dbReference type="PANTHER" id="PTHR42718:SF47">
    <property type="entry name" value="METHYL VIOLOGEN RESISTANCE PROTEIN SMVA"/>
    <property type="match status" value="1"/>
</dbReference>
<feature type="transmembrane region" description="Helical" evidence="7">
    <location>
        <begin position="234"/>
        <end position="254"/>
    </location>
</feature>
<organism evidence="9 10">
    <name type="scientific">Halopseudomonas pachastrellae</name>
    <dbReference type="NCBI Taxonomy" id="254161"/>
    <lineage>
        <taxon>Bacteria</taxon>
        <taxon>Pseudomonadati</taxon>
        <taxon>Pseudomonadota</taxon>
        <taxon>Gammaproteobacteria</taxon>
        <taxon>Pseudomonadales</taxon>
        <taxon>Pseudomonadaceae</taxon>
        <taxon>Halopseudomonas</taxon>
    </lineage>
</organism>
<dbReference type="GO" id="GO:0022857">
    <property type="term" value="F:transmembrane transporter activity"/>
    <property type="evidence" value="ECO:0007669"/>
    <property type="project" value="InterPro"/>
</dbReference>
<feature type="transmembrane region" description="Helical" evidence="7">
    <location>
        <begin position="88"/>
        <end position="107"/>
    </location>
</feature>
<evidence type="ECO:0000256" key="6">
    <source>
        <dbReference type="ARBA" id="ARBA00023136"/>
    </source>
</evidence>
<feature type="transmembrane region" description="Helical" evidence="7">
    <location>
        <begin position="172"/>
        <end position="196"/>
    </location>
</feature>
<sequence>MSDHATSTATLTPRSGRREWLGLAVLVLPTLLLALDMTVLHLAAPRLSADLEPSSAELLWILDIYGFMVAGFLITMGTLGDRIGRRRLLLIGACAFGLASFAAAFANSALMLIFTRALLGIAGATLMPSTLALIRNLFHVEHERTLAITIWMTGFIVGSAIGPLVGGVMLELFWWGSVFLLAVPVMVLLLLVGPWLLPESRDSNAGKLDMASALLCISAVLLLIFAIKDGARDGINALAVVSLIAALVTGALFVRRQRRLAEPMFDLTLFNKPSFSVSVAAMMLCILTLSGSWLMIFQFLQGVSGLSALHAGLVMVPAALLQTAASLLVPRFSRWLAPTKLISGGLVLAAGGLALMLLIHADSNLALMVAASVLLGVGIMPMMILGTDLVIGSAPPEKTGAAAATSETATELGMAMGIAVIGSVGATLYRSSMEQQLSGVLDSHQLAVASDTIGGAMGVLSHLPQAQLQQVHAAVNSSFTLALHANALIGVVIMLGAALLVALCLRQVRSVGGGH</sequence>
<name>A0A1S8DIL4_9GAMM</name>
<feature type="transmembrane region" description="Helical" evidence="7">
    <location>
        <begin position="341"/>
        <end position="359"/>
    </location>
</feature>
<evidence type="ECO:0000313" key="10">
    <source>
        <dbReference type="Proteomes" id="UP000242847"/>
    </source>
</evidence>
<dbReference type="PANTHER" id="PTHR42718">
    <property type="entry name" value="MAJOR FACILITATOR SUPERFAMILY MULTIDRUG TRANSPORTER MFSC"/>
    <property type="match status" value="1"/>
</dbReference>
<feature type="transmembrane region" description="Helical" evidence="7">
    <location>
        <begin position="308"/>
        <end position="329"/>
    </location>
</feature>
<dbReference type="Proteomes" id="UP000242847">
    <property type="component" value="Unassembled WGS sequence"/>
</dbReference>
<keyword evidence="4 7" id="KW-0812">Transmembrane</keyword>